<protein>
    <recommendedName>
        <fullName evidence="4">RNA pseudouridylate synthase</fullName>
    </recommendedName>
    <alternativeName>
        <fullName evidence="5">RNA-uridine isomerase</fullName>
    </alternativeName>
</protein>
<dbReference type="KEGG" id="erl:AOC36_01070"/>
<dbReference type="GO" id="GO:0009982">
    <property type="term" value="F:pseudouridine synthase activity"/>
    <property type="evidence" value="ECO:0007669"/>
    <property type="project" value="InterPro"/>
</dbReference>
<evidence type="ECO:0000256" key="1">
    <source>
        <dbReference type="ARBA" id="ARBA00000073"/>
    </source>
</evidence>
<dbReference type="InterPro" id="IPR020103">
    <property type="entry name" value="PsdUridine_synth_cat_dom_sf"/>
</dbReference>
<organism evidence="8 9">
    <name type="scientific">Erysipelothrix larvae</name>
    <dbReference type="NCBI Taxonomy" id="1514105"/>
    <lineage>
        <taxon>Bacteria</taxon>
        <taxon>Bacillati</taxon>
        <taxon>Bacillota</taxon>
        <taxon>Erysipelotrichia</taxon>
        <taxon>Erysipelotrichales</taxon>
        <taxon>Erysipelotrichaceae</taxon>
        <taxon>Erysipelothrix</taxon>
    </lineage>
</organism>
<dbReference type="CDD" id="cd02869">
    <property type="entry name" value="PseudoU_synth_RluA_like"/>
    <property type="match status" value="1"/>
</dbReference>
<evidence type="ECO:0000259" key="7">
    <source>
        <dbReference type="Pfam" id="PF00849"/>
    </source>
</evidence>
<dbReference type="OrthoDB" id="9807829at2"/>
<evidence type="ECO:0000256" key="2">
    <source>
        <dbReference type="ARBA" id="ARBA00010876"/>
    </source>
</evidence>
<evidence type="ECO:0000313" key="8">
    <source>
        <dbReference type="EMBL" id="AMC92633.1"/>
    </source>
</evidence>
<dbReference type="PROSITE" id="PS50889">
    <property type="entry name" value="S4"/>
    <property type="match status" value="1"/>
</dbReference>
<evidence type="ECO:0000256" key="5">
    <source>
        <dbReference type="ARBA" id="ARBA00033164"/>
    </source>
</evidence>
<keyword evidence="9" id="KW-1185">Reference proteome</keyword>
<dbReference type="Proteomes" id="UP000063781">
    <property type="component" value="Chromosome"/>
</dbReference>
<name>A0A0X8GY98_9FIRM</name>
<evidence type="ECO:0000256" key="6">
    <source>
        <dbReference type="PROSITE-ProRule" id="PRU00182"/>
    </source>
</evidence>
<dbReference type="SUPFAM" id="SSF55174">
    <property type="entry name" value="Alpha-L RNA-binding motif"/>
    <property type="match status" value="1"/>
</dbReference>
<proteinExistence type="inferred from homology"/>
<dbReference type="AlphaFoldDB" id="A0A0X8GY98"/>
<dbReference type="PANTHER" id="PTHR21600">
    <property type="entry name" value="MITOCHONDRIAL RNA PSEUDOURIDINE SYNTHASE"/>
    <property type="match status" value="1"/>
</dbReference>
<dbReference type="Gene3D" id="3.30.2350.10">
    <property type="entry name" value="Pseudouridine synthase"/>
    <property type="match status" value="1"/>
</dbReference>
<dbReference type="InterPro" id="IPR006224">
    <property type="entry name" value="PsdUridine_synth_RluA-like_CS"/>
</dbReference>
<dbReference type="EMBL" id="CP013213">
    <property type="protein sequence ID" value="AMC92633.1"/>
    <property type="molecule type" value="Genomic_DNA"/>
</dbReference>
<comment type="catalytic activity">
    <reaction evidence="1">
        <text>a uridine in RNA = a pseudouridine in RNA</text>
        <dbReference type="Rhea" id="RHEA:48348"/>
        <dbReference type="Rhea" id="RHEA-COMP:12068"/>
        <dbReference type="Rhea" id="RHEA-COMP:12069"/>
        <dbReference type="ChEBI" id="CHEBI:65314"/>
        <dbReference type="ChEBI" id="CHEBI:65315"/>
    </reaction>
</comment>
<dbReference type="GO" id="GO:0140098">
    <property type="term" value="F:catalytic activity, acting on RNA"/>
    <property type="evidence" value="ECO:0007669"/>
    <property type="project" value="UniProtKB-ARBA"/>
</dbReference>
<dbReference type="InterPro" id="IPR050188">
    <property type="entry name" value="RluA_PseudoU_synthase"/>
</dbReference>
<comment type="similarity">
    <text evidence="2">Belongs to the pseudouridine synthase RluA family.</text>
</comment>
<evidence type="ECO:0000256" key="4">
    <source>
        <dbReference type="ARBA" id="ARBA00031870"/>
    </source>
</evidence>
<evidence type="ECO:0000313" key="9">
    <source>
        <dbReference type="Proteomes" id="UP000063781"/>
    </source>
</evidence>
<evidence type="ECO:0000256" key="3">
    <source>
        <dbReference type="ARBA" id="ARBA00023235"/>
    </source>
</evidence>
<sequence>MKPILISVKHDDTLLNYLLNANLDYSRTKIKSLLKHQCILVNDTVVSQFDEPIAKGETIKIVQHNDQLDLPFPLLYEDRNIIVIDKPYGLLTISTEKKEPNTAFRAVSQYVKKKDPRNKIYVIHRLDKNTSGVVMFAKSEAVQKAYQENWNDRVKERMYVAIVEGHLDQDTGTVESFLKENKTTHMYSSNSGQHAITHYRTIRKGKDFTVLAVHIDTGRKNQIRVHMQDLKTPILGDRKYDATRNPLNRMALHAYRLKIENPFTHKMNTYVAPIPRQFTRYARITESQIKSI</sequence>
<keyword evidence="6" id="KW-0694">RNA-binding</keyword>
<accession>A0A0X8GY98</accession>
<dbReference type="SUPFAM" id="SSF55120">
    <property type="entry name" value="Pseudouridine synthase"/>
    <property type="match status" value="1"/>
</dbReference>
<dbReference type="PROSITE" id="PS01129">
    <property type="entry name" value="PSI_RLU"/>
    <property type="match status" value="1"/>
</dbReference>
<reference evidence="8 9" key="1">
    <citation type="submission" date="2015-10" db="EMBL/GenBank/DDBJ databases">
        <title>Erysipelothrix larvae sp. LV19 isolated from the larval gut of the rhinoceros beetle, Trypoxylus dichotomus.</title>
        <authorList>
            <person name="Lim S."/>
            <person name="Kim B.-C."/>
        </authorList>
    </citation>
    <scope>NUCLEOTIDE SEQUENCE [LARGE SCALE GENOMIC DNA]</scope>
    <source>
        <strain evidence="8 9">LV19</strain>
    </source>
</reference>
<dbReference type="GO" id="GO:0000455">
    <property type="term" value="P:enzyme-directed rRNA pseudouridine synthesis"/>
    <property type="evidence" value="ECO:0007669"/>
    <property type="project" value="TreeGrafter"/>
</dbReference>
<dbReference type="STRING" id="1514105.AOC36_01070"/>
<dbReference type="InterPro" id="IPR036986">
    <property type="entry name" value="S4_RNA-bd_sf"/>
</dbReference>
<dbReference type="CDD" id="cd00165">
    <property type="entry name" value="S4"/>
    <property type="match status" value="1"/>
</dbReference>
<dbReference type="Pfam" id="PF00849">
    <property type="entry name" value="PseudoU_synth_2"/>
    <property type="match status" value="1"/>
</dbReference>
<feature type="domain" description="Pseudouridine synthase RsuA/RluA-like" evidence="7">
    <location>
        <begin position="80"/>
        <end position="228"/>
    </location>
</feature>
<dbReference type="GO" id="GO:0003723">
    <property type="term" value="F:RNA binding"/>
    <property type="evidence" value="ECO:0007669"/>
    <property type="project" value="UniProtKB-KW"/>
</dbReference>
<gene>
    <name evidence="8" type="ORF">AOC36_01070</name>
</gene>
<keyword evidence="3" id="KW-0413">Isomerase</keyword>
<dbReference type="InterPro" id="IPR006145">
    <property type="entry name" value="PsdUridine_synth_RsuA/RluA"/>
</dbReference>
<dbReference type="RefSeq" id="WP_067630191.1">
    <property type="nucleotide sequence ID" value="NZ_CP013213.1"/>
</dbReference>
<dbReference type="PANTHER" id="PTHR21600:SF44">
    <property type="entry name" value="RIBOSOMAL LARGE SUBUNIT PSEUDOURIDINE SYNTHASE D"/>
    <property type="match status" value="1"/>
</dbReference>
<dbReference type="Gene3D" id="3.10.290.10">
    <property type="entry name" value="RNA-binding S4 domain"/>
    <property type="match status" value="1"/>
</dbReference>